<dbReference type="AlphaFoldDB" id="A0A8H7ZIF3"/>
<dbReference type="Proteomes" id="UP000673691">
    <property type="component" value="Unassembled WGS sequence"/>
</dbReference>
<sequence length="663" mass="69933">DQLVERVLAVRAGLAPDDGPRGVVPDLGTCPSHPLSVRFHVALLEVGREAVHVLVHAEQHREVLLERRGLEMDVHVVGALEKGLKIVGADVDADGQADRGPQAVAPTHPVPELEHVGLRDAEFGNRFGVGRERHEVLGNVALLKKTRNRKGGYTSVFRKRVFIFLRASKAAAHLFRGRQEPRLGAVGVSKGLLGGEGLACDDKQRGLRVDPLQHLGEVGAVHVADEVDVEAAHRVGPEGLGDHHGTKVGAADADVDDVCDALTGVPDPLARADPIGGGAHLGEDALDVGHDVLAIDVDGRGAVPDVAQRDVQHGAALRDVDLLACEHGVAVRHQAGLPRELEELGEGVLVDEVLAVVKQEAGARVRAGKFDGKLAEPGRVCGEQVPHDEAAPGGVVVCLQRLPSGEAGRGSSHCARREGRTGGGCVAWASGRVRAARGGGGGRSGRVQVRMGGRAGRPGGDGRGKTRTDGTRTGRVGKFFFSPGARTFYTRAPRPKEPPSVLSRAARAPRGDGAAAWALPPFRLSPPRLPRAAAGRTNSRFPRERAAYSPYLAGGSRAAAPWRAAPKPARGGRERELNLASKPGSPFPSHARPRSGMGAGGGCRQRAHARVAESAGMGFARAPTSRHVKRLSVSLFYLQILSQTRATPRPAVAPRRGRRRCNN</sequence>
<evidence type="ECO:0000256" key="1">
    <source>
        <dbReference type="SAM" id="MobiDB-lite"/>
    </source>
</evidence>
<comment type="caution">
    <text evidence="2">The sequence shown here is derived from an EMBL/GenBank/DDBJ whole genome shotgun (WGS) entry which is preliminary data.</text>
</comment>
<protein>
    <submittedName>
        <fullName evidence="2">Uncharacterized protein</fullName>
    </submittedName>
</protein>
<feature type="region of interest" description="Disordered" evidence="1">
    <location>
        <begin position="436"/>
        <end position="475"/>
    </location>
</feature>
<dbReference type="EMBL" id="JAEFCI010013443">
    <property type="protein sequence ID" value="KAG5455398.1"/>
    <property type="molecule type" value="Genomic_DNA"/>
</dbReference>
<proteinExistence type="predicted"/>
<reference evidence="2 3" key="1">
    <citation type="journal article" name="Sci. Rep.">
        <title>Genome-scale phylogenetic analyses confirm Olpidium as the closest living zoosporic fungus to the non-flagellated, terrestrial fungi.</title>
        <authorList>
            <person name="Chang Y."/>
            <person name="Rochon D."/>
            <person name="Sekimoto S."/>
            <person name="Wang Y."/>
            <person name="Chovatia M."/>
            <person name="Sandor L."/>
            <person name="Salamov A."/>
            <person name="Grigoriev I.V."/>
            <person name="Stajich J.E."/>
            <person name="Spatafora J.W."/>
        </authorList>
    </citation>
    <scope>NUCLEOTIDE SEQUENCE [LARGE SCALE GENOMIC DNA]</scope>
    <source>
        <strain evidence="2">S191</strain>
    </source>
</reference>
<organism evidence="2 3">
    <name type="scientific">Olpidium bornovanus</name>
    <dbReference type="NCBI Taxonomy" id="278681"/>
    <lineage>
        <taxon>Eukaryota</taxon>
        <taxon>Fungi</taxon>
        <taxon>Fungi incertae sedis</taxon>
        <taxon>Olpidiomycota</taxon>
        <taxon>Olpidiomycotina</taxon>
        <taxon>Olpidiomycetes</taxon>
        <taxon>Olpidiales</taxon>
        <taxon>Olpidiaceae</taxon>
        <taxon>Olpidium</taxon>
    </lineage>
</organism>
<feature type="non-terminal residue" evidence="2">
    <location>
        <position position="663"/>
    </location>
</feature>
<feature type="region of interest" description="Disordered" evidence="1">
    <location>
        <begin position="562"/>
        <end position="609"/>
    </location>
</feature>
<keyword evidence="3" id="KW-1185">Reference proteome</keyword>
<evidence type="ECO:0000313" key="3">
    <source>
        <dbReference type="Proteomes" id="UP000673691"/>
    </source>
</evidence>
<feature type="non-terminal residue" evidence="2">
    <location>
        <position position="1"/>
    </location>
</feature>
<feature type="compositionally biased region" description="Basic and acidic residues" evidence="1">
    <location>
        <begin position="460"/>
        <end position="472"/>
    </location>
</feature>
<name>A0A8H7ZIF3_9FUNG</name>
<evidence type="ECO:0000313" key="2">
    <source>
        <dbReference type="EMBL" id="KAG5455398.1"/>
    </source>
</evidence>
<gene>
    <name evidence="2" type="ORF">BJ554DRAFT_5199</name>
</gene>
<accession>A0A8H7ZIF3</accession>